<feature type="domain" description="Cytochrome c" evidence="6">
    <location>
        <begin position="33"/>
        <end position="139"/>
    </location>
</feature>
<dbReference type="PROSITE" id="PS51007">
    <property type="entry name" value="CYTC"/>
    <property type="match status" value="1"/>
</dbReference>
<dbReference type="PROSITE" id="PS51257">
    <property type="entry name" value="PROKAR_LIPOPROTEIN"/>
    <property type="match status" value="1"/>
</dbReference>
<keyword evidence="1 4" id="KW-0349">Heme</keyword>
<accession>A0ABU8XX76</accession>
<dbReference type="InterPro" id="IPR036909">
    <property type="entry name" value="Cyt_c-like_dom_sf"/>
</dbReference>
<dbReference type="SUPFAM" id="SSF46626">
    <property type="entry name" value="Cytochrome c"/>
    <property type="match status" value="1"/>
</dbReference>
<dbReference type="InterPro" id="IPR009056">
    <property type="entry name" value="Cyt_c-like_dom"/>
</dbReference>
<evidence type="ECO:0000313" key="8">
    <source>
        <dbReference type="Proteomes" id="UP001375743"/>
    </source>
</evidence>
<comment type="caution">
    <text evidence="7">The sequence shown here is derived from an EMBL/GenBank/DDBJ whole genome shotgun (WGS) entry which is preliminary data.</text>
</comment>
<gene>
    <name evidence="7" type="ORF">U1T56_21920</name>
</gene>
<keyword evidence="2 4" id="KW-0479">Metal-binding</keyword>
<feature type="chain" id="PRO_5047299829" evidence="5">
    <location>
        <begin position="22"/>
        <end position="178"/>
    </location>
</feature>
<dbReference type="RefSeq" id="WP_418161669.1">
    <property type="nucleotide sequence ID" value="NZ_JBBLZC010000035.1"/>
</dbReference>
<organism evidence="7 8">
    <name type="scientific">Benzoatithermus flavus</name>
    <dbReference type="NCBI Taxonomy" id="3108223"/>
    <lineage>
        <taxon>Bacteria</taxon>
        <taxon>Pseudomonadati</taxon>
        <taxon>Pseudomonadota</taxon>
        <taxon>Alphaproteobacteria</taxon>
        <taxon>Geminicoccales</taxon>
        <taxon>Geminicoccaceae</taxon>
        <taxon>Benzoatithermus</taxon>
    </lineage>
</organism>
<sequence>MGRTNACLVLALALAGLLAGAAGCPVGAQPMAPKADEGQKVFKEACAGCHKWHGGGGGGYGGAALSLRQTQLDRAHLVEVVGCGRPGTGMPSHKRDAYADGACYGLKKADLGQDAPPEANRFLRPKEIEAVVDYVIAHVQGKGDPTLADCEAFWGAGARTCGEYRPGGAAPEAAKVGE</sequence>
<evidence type="ECO:0000259" key="6">
    <source>
        <dbReference type="PROSITE" id="PS51007"/>
    </source>
</evidence>
<dbReference type="EMBL" id="JBBLZC010000035">
    <property type="protein sequence ID" value="MEK0085821.1"/>
    <property type="molecule type" value="Genomic_DNA"/>
</dbReference>
<name>A0ABU8XX76_9PROT</name>
<dbReference type="Gene3D" id="1.10.760.10">
    <property type="entry name" value="Cytochrome c-like domain"/>
    <property type="match status" value="1"/>
</dbReference>
<proteinExistence type="predicted"/>
<evidence type="ECO:0000256" key="1">
    <source>
        <dbReference type="ARBA" id="ARBA00022617"/>
    </source>
</evidence>
<evidence type="ECO:0000256" key="4">
    <source>
        <dbReference type="PROSITE-ProRule" id="PRU00433"/>
    </source>
</evidence>
<evidence type="ECO:0000256" key="3">
    <source>
        <dbReference type="ARBA" id="ARBA00023004"/>
    </source>
</evidence>
<dbReference type="Pfam" id="PF00034">
    <property type="entry name" value="Cytochrom_C"/>
    <property type="match status" value="1"/>
</dbReference>
<protein>
    <submittedName>
        <fullName evidence="7">C-type cytochrome</fullName>
    </submittedName>
</protein>
<feature type="signal peptide" evidence="5">
    <location>
        <begin position="1"/>
        <end position="21"/>
    </location>
</feature>
<keyword evidence="5" id="KW-0732">Signal</keyword>
<keyword evidence="8" id="KW-1185">Reference proteome</keyword>
<evidence type="ECO:0000256" key="5">
    <source>
        <dbReference type="SAM" id="SignalP"/>
    </source>
</evidence>
<keyword evidence="3 4" id="KW-0408">Iron</keyword>
<dbReference type="Proteomes" id="UP001375743">
    <property type="component" value="Unassembled WGS sequence"/>
</dbReference>
<evidence type="ECO:0000313" key="7">
    <source>
        <dbReference type="EMBL" id="MEK0085821.1"/>
    </source>
</evidence>
<reference evidence="7 8" key="1">
    <citation type="submission" date="2024-01" db="EMBL/GenBank/DDBJ databases">
        <title>Multi-omics insights into the function and evolution of sodium benzoate biodegradation pathways in Benzoatithermus flavus gen. nov., sp. nov. from hot spring.</title>
        <authorList>
            <person name="Hu C.-J."/>
            <person name="Li W.-J."/>
        </authorList>
    </citation>
    <scope>NUCLEOTIDE SEQUENCE [LARGE SCALE GENOMIC DNA]</scope>
    <source>
        <strain evidence="7 8">SYSU G07066</strain>
    </source>
</reference>
<evidence type="ECO:0000256" key="2">
    <source>
        <dbReference type="ARBA" id="ARBA00022723"/>
    </source>
</evidence>